<comment type="caution">
    <text evidence="7">The sequence shown here is derived from an EMBL/GenBank/DDBJ whole genome shotgun (WGS) entry which is preliminary data.</text>
</comment>
<evidence type="ECO:0000256" key="2">
    <source>
        <dbReference type="ARBA" id="ARBA00006729"/>
    </source>
</evidence>
<dbReference type="PANTHER" id="PTHR10882">
    <property type="entry name" value="DIPHTHINE SYNTHASE"/>
    <property type="match status" value="1"/>
</dbReference>
<gene>
    <name evidence="7" type="ORF">ASZ90_012793</name>
</gene>
<dbReference type="InterPro" id="IPR014776">
    <property type="entry name" value="4pyrrole_Mease_sub2"/>
</dbReference>
<reference evidence="7" key="1">
    <citation type="journal article" date="2015" name="Proc. Natl. Acad. Sci. U.S.A.">
        <title>Networks of energetic and metabolic interactions define dynamics in microbial communities.</title>
        <authorList>
            <person name="Embree M."/>
            <person name="Liu J.K."/>
            <person name="Al-Bassam M.M."/>
            <person name="Zengler K."/>
        </authorList>
    </citation>
    <scope>NUCLEOTIDE SEQUENCE</scope>
</reference>
<evidence type="ECO:0000256" key="4">
    <source>
        <dbReference type="ARBA" id="ARBA00022679"/>
    </source>
</evidence>
<dbReference type="GO" id="GO:0017183">
    <property type="term" value="P:protein histidyl modification to diphthamide"/>
    <property type="evidence" value="ECO:0007669"/>
    <property type="project" value="UniProtKB-UniPathway"/>
</dbReference>
<evidence type="ECO:0000259" key="6">
    <source>
        <dbReference type="Pfam" id="PF00590"/>
    </source>
</evidence>
<dbReference type="EMBL" id="LNQE01001436">
    <property type="protein sequence ID" value="KUG17522.1"/>
    <property type="molecule type" value="Genomic_DNA"/>
</dbReference>
<keyword evidence="5" id="KW-0949">S-adenosyl-L-methionine</keyword>
<comment type="pathway">
    <text evidence="1">Protein modification; peptidyl-diphthamide biosynthesis.</text>
</comment>
<dbReference type="InterPro" id="IPR014777">
    <property type="entry name" value="4pyrrole_Mease_sub1"/>
</dbReference>
<dbReference type="CDD" id="cd11647">
    <property type="entry name" value="DHP5_DphB"/>
    <property type="match status" value="1"/>
</dbReference>
<dbReference type="UniPathway" id="UPA00559"/>
<proteinExistence type="inferred from homology"/>
<protein>
    <submittedName>
        <fullName evidence="7">Diphthine synthase</fullName>
        <ecNumber evidence="7">2.1.1.98</ecNumber>
    </submittedName>
</protein>
<evidence type="ECO:0000256" key="5">
    <source>
        <dbReference type="ARBA" id="ARBA00022691"/>
    </source>
</evidence>
<dbReference type="Pfam" id="PF00590">
    <property type="entry name" value="TP_methylase"/>
    <property type="match status" value="1"/>
</dbReference>
<evidence type="ECO:0000313" key="7">
    <source>
        <dbReference type="EMBL" id="KUG17522.1"/>
    </source>
</evidence>
<dbReference type="SUPFAM" id="SSF53790">
    <property type="entry name" value="Tetrapyrrole methylase"/>
    <property type="match status" value="1"/>
</dbReference>
<dbReference type="EC" id="2.1.1.98" evidence="7"/>
<dbReference type="Gene3D" id="3.30.950.10">
    <property type="entry name" value="Methyltransferase, Cobalt-precorrin-4 Transmethylase, Domain 2"/>
    <property type="match status" value="1"/>
</dbReference>
<organism evidence="7">
    <name type="scientific">hydrocarbon metagenome</name>
    <dbReference type="NCBI Taxonomy" id="938273"/>
    <lineage>
        <taxon>unclassified sequences</taxon>
        <taxon>metagenomes</taxon>
        <taxon>ecological metagenomes</taxon>
    </lineage>
</organism>
<dbReference type="HAMAP" id="MF_01084">
    <property type="entry name" value="Diphthine_synth"/>
    <property type="match status" value="1"/>
</dbReference>
<evidence type="ECO:0000256" key="1">
    <source>
        <dbReference type="ARBA" id="ARBA00005156"/>
    </source>
</evidence>
<keyword evidence="4 7" id="KW-0808">Transferase</keyword>
<dbReference type="GO" id="GO:0032259">
    <property type="term" value="P:methylation"/>
    <property type="evidence" value="ECO:0007669"/>
    <property type="project" value="UniProtKB-KW"/>
</dbReference>
<sequence>MLHFVGLGLYDERDISLKGLEAVRAADCIYAEFYTSRLMGTTLEKMEALYGRKIHPLSRQEVEVDPSWLEEGRNKDIVFLSGGDAMVSTTHLDLRLRAIKMGIEASVIHSSSIVTAVSGLCGLQNYRFGRSTTIPFPYVSRGRRIIPQTPYQVLRENQERNLHTMLFLDIQMEPVERYMTANEGTALLMEMEANAGESGLMEAIAVGIARAGAPDASVKADLLPRLQGYSLGGPLHILIIPARLHFMEAEALRILADAPADAVQC</sequence>
<dbReference type="InterPro" id="IPR035996">
    <property type="entry name" value="4pyrrol_Methylase_sf"/>
</dbReference>
<comment type="similarity">
    <text evidence="2">Belongs to the diphthine synthase family.</text>
</comment>
<accession>A0A0W8FAA3</accession>
<dbReference type="PIRSF" id="PIRSF036432">
    <property type="entry name" value="Diphthine_synth"/>
    <property type="match status" value="1"/>
</dbReference>
<dbReference type="InterPro" id="IPR004551">
    <property type="entry name" value="Dphthn_synthase"/>
</dbReference>
<feature type="domain" description="Tetrapyrrole methylase" evidence="6">
    <location>
        <begin position="1"/>
        <end position="140"/>
    </location>
</feature>
<dbReference type="Gene3D" id="3.40.1010.10">
    <property type="entry name" value="Cobalt-precorrin-4 Transmethylase, Domain 1"/>
    <property type="match status" value="1"/>
</dbReference>
<dbReference type="AlphaFoldDB" id="A0A0W8FAA3"/>
<keyword evidence="3 7" id="KW-0489">Methyltransferase</keyword>
<dbReference type="PANTHER" id="PTHR10882:SF0">
    <property type="entry name" value="DIPHTHINE METHYL ESTER SYNTHASE"/>
    <property type="match status" value="1"/>
</dbReference>
<dbReference type="NCBIfam" id="TIGR00522">
    <property type="entry name" value="dph5"/>
    <property type="match status" value="1"/>
</dbReference>
<name>A0A0W8FAA3_9ZZZZ</name>
<dbReference type="InterPro" id="IPR000878">
    <property type="entry name" value="4pyrrol_Mease"/>
</dbReference>
<dbReference type="GO" id="GO:0004164">
    <property type="term" value="F:diphthine synthase activity"/>
    <property type="evidence" value="ECO:0007669"/>
    <property type="project" value="UniProtKB-EC"/>
</dbReference>
<evidence type="ECO:0000256" key="3">
    <source>
        <dbReference type="ARBA" id="ARBA00022603"/>
    </source>
</evidence>